<organism evidence="2 3">
    <name type="scientific">Luteimonas salinisoli</name>
    <dbReference type="NCBI Taxonomy" id="2752307"/>
    <lineage>
        <taxon>Bacteria</taxon>
        <taxon>Pseudomonadati</taxon>
        <taxon>Pseudomonadota</taxon>
        <taxon>Gammaproteobacteria</taxon>
        <taxon>Lysobacterales</taxon>
        <taxon>Lysobacteraceae</taxon>
        <taxon>Luteimonas</taxon>
    </lineage>
</organism>
<sequence length="178" mass="19080">MPNSSADEFLQQAGPRLAALVGELERCASPVEVAWALCEFSGPALGLADCVVYLLDGDGRTLTQQAAWGPKRAASRVLESRIRLRLGQGIVGHCAQQRLPQRTADARRDGRYVLDDQFNLSELAVPICIGDALFGVLDSEHPEPGFYGLAHEHALYAIAERGAMRLRALAGTADTAPG</sequence>
<accession>A0A853JJ05</accession>
<gene>
    <name evidence="2" type="ORF">H0E84_20100</name>
</gene>
<name>A0A853JJ05_9GAMM</name>
<dbReference type="Gene3D" id="3.30.450.40">
    <property type="match status" value="1"/>
</dbReference>
<dbReference type="EMBL" id="JACCKA010000095">
    <property type="protein sequence ID" value="NZA28682.1"/>
    <property type="molecule type" value="Genomic_DNA"/>
</dbReference>
<dbReference type="AlphaFoldDB" id="A0A853JJ05"/>
<proteinExistence type="predicted"/>
<dbReference type="InterPro" id="IPR029016">
    <property type="entry name" value="GAF-like_dom_sf"/>
</dbReference>
<dbReference type="Proteomes" id="UP000578091">
    <property type="component" value="Unassembled WGS sequence"/>
</dbReference>
<evidence type="ECO:0000313" key="2">
    <source>
        <dbReference type="EMBL" id="NZA28682.1"/>
    </source>
</evidence>
<dbReference type="SUPFAM" id="SSF55781">
    <property type="entry name" value="GAF domain-like"/>
    <property type="match status" value="1"/>
</dbReference>
<evidence type="ECO:0000313" key="3">
    <source>
        <dbReference type="Proteomes" id="UP000578091"/>
    </source>
</evidence>
<dbReference type="RefSeq" id="WP_180680441.1">
    <property type="nucleotide sequence ID" value="NZ_JACCKA010000095.1"/>
</dbReference>
<keyword evidence="3" id="KW-1185">Reference proteome</keyword>
<dbReference type="Pfam" id="PF13185">
    <property type="entry name" value="GAF_2"/>
    <property type="match status" value="1"/>
</dbReference>
<comment type="caution">
    <text evidence="2">The sequence shown here is derived from an EMBL/GenBank/DDBJ whole genome shotgun (WGS) entry which is preliminary data.</text>
</comment>
<dbReference type="InterPro" id="IPR003018">
    <property type="entry name" value="GAF"/>
</dbReference>
<feature type="domain" description="GAF" evidence="1">
    <location>
        <begin position="28"/>
        <end position="160"/>
    </location>
</feature>
<evidence type="ECO:0000259" key="1">
    <source>
        <dbReference type="Pfam" id="PF13185"/>
    </source>
</evidence>
<reference evidence="2 3" key="1">
    <citation type="submission" date="2020-07" db="EMBL/GenBank/DDBJ databases">
        <title>Luteimonas sp. SJ-92.</title>
        <authorList>
            <person name="Huang X.-X."/>
            <person name="Xu L."/>
            <person name="Sun J.-Q."/>
        </authorList>
    </citation>
    <scope>NUCLEOTIDE SEQUENCE [LARGE SCALE GENOMIC DNA]</scope>
    <source>
        <strain evidence="2 3">SJ-92</strain>
    </source>
</reference>
<protein>
    <submittedName>
        <fullName evidence="2">GAF domain-containing protein</fullName>
    </submittedName>
</protein>